<dbReference type="KEGG" id="mpaf:R5R33_13150"/>
<gene>
    <name evidence="2" type="ORF">R5R33_13150</name>
</gene>
<protein>
    <submittedName>
        <fullName evidence="2">Cupin domain-containing protein</fullName>
    </submittedName>
</protein>
<dbReference type="Gene3D" id="2.60.120.10">
    <property type="entry name" value="Jelly Rolls"/>
    <property type="match status" value="1"/>
</dbReference>
<dbReference type="InterPro" id="IPR014710">
    <property type="entry name" value="RmlC-like_jellyroll"/>
</dbReference>
<dbReference type="InterPro" id="IPR025979">
    <property type="entry name" value="ChrR-like_cupin_dom"/>
</dbReference>
<name>A0AAU0MWW6_9GAMM</name>
<keyword evidence="3" id="KW-1185">Reference proteome</keyword>
<dbReference type="RefSeq" id="WP_318953157.1">
    <property type="nucleotide sequence ID" value="NZ_CP137555.1"/>
</dbReference>
<dbReference type="Pfam" id="PF12973">
    <property type="entry name" value="Cupin_7"/>
    <property type="match status" value="1"/>
</dbReference>
<evidence type="ECO:0000313" key="3">
    <source>
        <dbReference type="Proteomes" id="UP001302477"/>
    </source>
</evidence>
<feature type="domain" description="ChrR-like cupin" evidence="1">
    <location>
        <begin position="9"/>
        <end position="111"/>
    </location>
</feature>
<dbReference type="CDD" id="cd20303">
    <property type="entry name" value="cupin_ChrR_1"/>
    <property type="match status" value="1"/>
</dbReference>
<dbReference type="AlphaFoldDB" id="A0AAU0MWW6"/>
<organism evidence="2 3">
    <name type="scientific">Microbulbifer pacificus</name>
    <dbReference type="NCBI Taxonomy" id="407164"/>
    <lineage>
        <taxon>Bacteria</taxon>
        <taxon>Pseudomonadati</taxon>
        <taxon>Pseudomonadota</taxon>
        <taxon>Gammaproteobacteria</taxon>
        <taxon>Cellvibrionales</taxon>
        <taxon>Microbulbiferaceae</taxon>
        <taxon>Microbulbifer</taxon>
    </lineage>
</organism>
<evidence type="ECO:0000259" key="1">
    <source>
        <dbReference type="Pfam" id="PF12973"/>
    </source>
</evidence>
<dbReference type="Proteomes" id="UP001302477">
    <property type="component" value="Chromosome"/>
</dbReference>
<dbReference type="EMBL" id="CP137555">
    <property type="protein sequence ID" value="WOX04681.1"/>
    <property type="molecule type" value="Genomic_DNA"/>
</dbReference>
<evidence type="ECO:0000313" key="2">
    <source>
        <dbReference type="EMBL" id="WOX04681.1"/>
    </source>
</evidence>
<accession>A0AAU0MWW6</accession>
<proteinExistence type="predicted"/>
<dbReference type="InterPro" id="IPR011051">
    <property type="entry name" value="RmlC_Cupin_sf"/>
</dbReference>
<dbReference type="SUPFAM" id="SSF51182">
    <property type="entry name" value="RmlC-like cupins"/>
    <property type="match status" value="2"/>
</dbReference>
<reference evidence="2 3" key="1">
    <citation type="submission" date="2023-10" db="EMBL/GenBank/DDBJ databases">
        <title>Description of Microbulbifer bruguierae sp. nov., isolated from the sediments of mangrove plant Bruguiera sexangula and comparative genomic analyses of the genus Microbulbifer.</title>
        <authorList>
            <person name="Long M."/>
        </authorList>
    </citation>
    <scope>NUCLEOTIDE SEQUENCE [LARGE SCALE GENOMIC DNA]</scope>
    <source>
        <strain evidence="2 3">SPO729</strain>
    </source>
</reference>
<sequence length="222" mass="24689">MKINSDFSRRAVVAGDQYQWSASPQQGVERVMLDRVGEEKARATSIVRYAPDSHFPRHQHPGGEEILVLTGTFSDEDGHYPAGWYLRNPPGSSHQPFSDKGATIFVKLWQMDADDNCRVRIDTRNPTRWQQSDGRQTCALYSGHSEQVSLQRLAAGERLFHTPLQGAELLVLEGELVTDEQTLCQGSWVRLPAGEYPEFVACPAGVTIYLKSGQLGKTTSAL</sequence>